<reference evidence="3" key="1">
    <citation type="submission" date="2017-07" db="EMBL/GenBank/DDBJ databases">
        <title>Taro Niue Genome Assembly and Annotation.</title>
        <authorList>
            <person name="Atibalentja N."/>
            <person name="Keating K."/>
            <person name="Fields C.J."/>
        </authorList>
    </citation>
    <scope>NUCLEOTIDE SEQUENCE</scope>
    <source>
        <strain evidence="3">Niue_2</strain>
        <tissue evidence="3">Leaf</tissue>
    </source>
</reference>
<dbReference type="EMBL" id="NMUH01000910">
    <property type="protein sequence ID" value="MQL86556.1"/>
    <property type="molecule type" value="Genomic_DNA"/>
</dbReference>
<organism evidence="3 4">
    <name type="scientific">Colocasia esculenta</name>
    <name type="common">Wild taro</name>
    <name type="synonym">Arum esculentum</name>
    <dbReference type="NCBI Taxonomy" id="4460"/>
    <lineage>
        <taxon>Eukaryota</taxon>
        <taxon>Viridiplantae</taxon>
        <taxon>Streptophyta</taxon>
        <taxon>Embryophyta</taxon>
        <taxon>Tracheophyta</taxon>
        <taxon>Spermatophyta</taxon>
        <taxon>Magnoliopsida</taxon>
        <taxon>Liliopsida</taxon>
        <taxon>Araceae</taxon>
        <taxon>Aroideae</taxon>
        <taxon>Colocasieae</taxon>
        <taxon>Colocasia</taxon>
    </lineage>
</organism>
<dbReference type="Pfam" id="PF03107">
    <property type="entry name" value="C1_2"/>
    <property type="match status" value="3"/>
</dbReference>
<evidence type="ECO:0000256" key="1">
    <source>
        <dbReference type="ARBA" id="ARBA00022737"/>
    </source>
</evidence>
<keyword evidence="1" id="KW-0677">Repeat</keyword>
<feature type="domain" description="DC1" evidence="2">
    <location>
        <begin position="71"/>
        <end position="116"/>
    </location>
</feature>
<proteinExistence type="predicted"/>
<name>A0A843UVG5_COLES</name>
<protein>
    <recommendedName>
        <fullName evidence="2">DC1 domain-containing protein</fullName>
    </recommendedName>
</protein>
<evidence type="ECO:0000313" key="4">
    <source>
        <dbReference type="Proteomes" id="UP000652761"/>
    </source>
</evidence>
<feature type="domain" description="DC1" evidence="2">
    <location>
        <begin position="13"/>
        <end position="58"/>
    </location>
</feature>
<dbReference type="SUPFAM" id="SSF57889">
    <property type="entry name" value="Cysteine-rich domain"/>
    <property type="match status" value="1"/>
</dbReference>
<dbReference type="AlphaFoldDB" id="A0A843UVG5"/>
<dbReference type="PANTHER" id="PTHR46288:SF80">
    <property type="entry name" value="CYSTEINE_HISTIDINE-RICH C1 DOMAIN FAMILY PROTEIN"/>
    <property type="match status" value="1"/>
</dbReference>
<keyword evidence="4" id="KW-1185">Reference proteome</keyword>
<dbReference type="OrthoDB" id="1906545at2759"/>
<evidence type="ECO:0000259" key="2">
    <source>
        <dbReference type="Pfam" id="PF03107"/>
    </source>
</evidence>
<gene>
    <name evidence="3" type="ORF">Taro_019103</name>
</gene>
<sequence>MGRVGYEAVIQHFSHPHAMEITNLQDALTPATCAGCKLRASGWAYACRACSYHLHITCSQVPRRIRHPADPTHPLTLLPVPAYPEGSFRCDACGRPGTGFSYRCGYCGLDLHALCAAMPLSVTHHAHPHPLALAFSAPYGPSSGFSCDICAEAGSNHWLYRCAACEFDAHLGCATARQPQPQRQQLQPLPVHSRSWHGHNSAVAAPAVVDRTGSSSNSLEGGSGGLLGDAVQGFVESAAQQAGQNLVQTVFGGGGGSSDYASN</sequence>
<dbReference type="InterPro" id="IPR046349">
    <property type="entry name" value="C1-like_sf"/>
</dbReference>
<dbReference type="Proteomes" id="UP000652761">
    <property type="component" value="Unassembled WGS sequence"/>
</dbReference>
<dbReference type="InterPro" id="IPR004146">
    <property type="entry name" value="DC1"/>
</dbReference>
<dbReference type="PANTHER" id="PTHR46288">
    <property type="entry name" value="PHORBOL-ESTER/DAG-TYPE DOMAIN-CONTAINING PROTEIN"/>
    <property type="match status" value="1"/>
</dbReference>
<evidence type="ECO:0000313" key="3">
    <source>
        <dbReference type="EMBL" id="MQL86556.1"/>
    </source>
</evidence>
<feature type="domain" description="DC1" evidence="2">
    <location>
        <begin position="126"/>
        <end position="174"/>
    </location>
</feature>
<comment type="caution">
    <text evidence="3">The sequence shown here is derived from an EMBL/GenBank/DDBJ whole genome shotgun (WGS) entry which is preliminary data.</text>
</comment>
<accession>A0A843UVG5</accession>